<feature type="coiled-coil region" evidence="13">
    <location>
        <begin position="2726"/>
        <end position="2786"/>
    </location>
</feature>
<feature type="disulfide bond" evidence="12">
    <location>
        <begin position="826"/>
        <end position="838"/>
    </location>
</feature>
<dbReference type="FunFam" id="2.10.25.10:FF:000726">
    <property type="entry name" value="Laminin-like protein epi-1"/>
    <property type="match status" value="1"/>
</dbReference>
<dbReference type="OrthoDB" id="10011303at2759"/>
<evidence type="ECO:0000259" key="14">
    <source>
        <dbReference type="PROSITE" id="PS50025"/>
    </source>
</evidence>
<keyword evidence="8 12" id="KW-1015">Disulfide bond</keyword>
<feature type="disulfide bond" evidence="12">
    <location>
        <begin position="1866"/>
        <end position="1883"/>
    </location>
</feature>
<dbReference type="Gene3D" id="2.60.120.200">
    <property type="match status" value="5"/>
</dbReference>
<feature type="disulfide bond" evidence="12">
    <location>
        <begin position="1885"/>
        <end position="1894"/>
    </location>
</feature>
<feature type="disulfide bond" evidence="12">
    <location>
        <begin position="754"/>
        <end position="763"/>
    </location>
</feature>
<dbReference type="GO" id="GO:0040017">
    <property type="term" value="P:positive regulation of locomotion"/>
    <property type="evidence" value="ECO:0007669"/>
    <property type="project" value="UniProtKB-ARBA"/>
</dbReference>
<keyword evidence="9" id="KW-0325">Glycoprotein</keyword>
<dbReference type="GO" id="GO:0005201">
    <property type="term" value="F:extracellular matrix structural constituent"/>
    <property type="evidence" value="ECO:0007669"/>
    <property type="project" value="TreeGrafter"/>
</dbReference>
<dbReference type="FunFam" id="2.10.25.10:FF:000189">
    <property type="entry name" value="Laminin subunit alpha 2"/>
    <property type="match status" value="1"/>
</dbReference>
<dbReference type="GO" id="GO:0016477">
    <property type="term" value="P:cell migration"/>
    <property type="evidence" value="ECO:0007669"/>
    <property type="project" value="UniProtKB-ARBA"/>
</dbReference>
<dbReference type="GO" id="GO:0007155">
    <property type="term" value="P:cell adhesion"/>
    <property type="evidence" value="ECO:0007669"/>
    <property type="project" value="InterPro"/>
</dbReference>
<feature type="domain" description="Laminin G" evidence="14">
    <location>
        <begin position="3006"/>
        <end position="3197"/>
    </location>
</feature>
<feature type="disulfide bond" evidence="12">
    <location>
        <begin position="2162"/>
        <end position="2171"/>
    </location>
</feature>
<keyword evidence="7 13" id="KW-0175">Coiled coil</keyword>
<dbReference type="PANTHER" id="PTHR10574">
    <property type="entry name" value="NETRIN/LAMININ-RELATED"/>
    <property type="match status" value="1"/>
</dbReference>
<feature type="disulfide bond" evidence="12">
    <location>
        <begin position="779"/>
        <end position="791"/>
    </location>
</feature>
<dbReference type="Gene3D" id="2.60.120.260">
    <property type="entry name" value="Galactose-binding domain-like"/>
    <property type="match status" value="2"/>
</dbReference>
<comment type="subunit">
    <text evidence="11">Laminin is a complex glycoprotein, consisting of three different polypeptide chains (alpha, beta, gamma), which are bound to each other by disulfide bonds into a cross-shaped molecule comprising one long and three short arms with globules at each end.</text>
</comment>
<feature type="coiled-coil region" evidence="13">
    <location>
        <begin position="2620"/>
        <end position="2675"/>
    </location>
</feature>
<dbReference type="CDD" id="cd00110">
    <property type="entry name" value="LamG"/>
    <property type="match status" value="5"/>
</dbReference>
<feature type="disulfide bond" evidence="12">
    <location>
        <begin position="1088"/>
        <end position="1097"/>
    </location>
</feature>
<dbReference type="Pfam" id="PF06009">
    <property type="entry name" value="Laminin_II"/>
    <property type="match status" value="1"/>
</dbReference>
<evidence type="ECO:0000256" key="9">
    <source>
        <dbReference type="ARBA" id="ARBA00023180"/>
    </source>
</evidence>
<feature type="disulfide bond" evidence="12">
    <location>
        <begin position="2397"/>
        <end position="2409"/>
    </location>
</feature>
<feature type="domain" description="Laminin EGF-like" evidence="15">
    <location>
        <begin position="965"/>
        <end position="1009"/>
    </location>
</feature>
<evidence type="ECO:0000259" key="15">
    <source>
        <dbReference type="PROSITE" id="PS50027"/>
    </source>
</evidence>
<dbReference type="Pfam" id="PF00052">
    <property type="entry name" value="Laminin_B"/>
    <property type="match status" value="1"/>
</dbReference>
<dbReference type="InterPro" id="IPR010307">
    <property type="entry name" value="Laminin_dom_II"/>
</dbReference>
<feature type="disulfide bond" evidence="12">
    <location>
        <begin position="1746"/>
        <end position="1755"/>
    </location>
</feature>
<dbReference type="InterPro" id="IPR000742">
    <property type="entry name" value="EGF"/>
</dbReference>
<feature type="disulfide bond" evidence="12">
    <location>
        <begin position="781"/>
        <end position="798"/>
    </location>
</feature>
<keyword evidence="6" id="KW-0084">Basement membrane</keyword>
<evidence type="ECO:0000256" key="1">
    <source>
        <dbReference type="ARBA" id="ARBA00004302"/>
    </source>
</evidence>
<feature type="domain" description="Laminin EGF-like" evidence="15">
    <location>
        <begin position="1771"/>
        <end position="1815"/>
    </location>
</feature>
<keyword evidence="19" id="KW-1185">Reference proteome</keyword>
<evidence type="ECO:0000256" key="11">
    <source>
        <dbReference type="ARBA" id="ARBA00065619"/>
    </source>
</evidence>
<dbReference type="SMART" id="SM00180">
    <property type="entry name" value="EGF_Lam"/>
    <property type="match status" value="22"/>
</dbReference>
<dbReference type="GO" id="GO:0005604">
    <property type="term" value="C:basement membrane"/>
    <property type="evidence" value="ECO:0007669"/>
    <property type="project" value="UniProtKB-SubCell"/>
</dbReference>
<dbReference type="CDD" id="cd02795">
    <property type="entry name" value="CBM6-CBM35-CBM36_like"/>
    <property type="match status" value="1"/>
</dbReference>
<dbReference type="PROSITE" id="PS51115">
    <property type="entry name" value="LAMININ_IVA"/>
    <property type="match status" value="1"/>
</dbReference>
<feature type="domain" description="Laminin EGF-like" evidence="15">
    <location>
        <begin position="779"/>
        <end position="825"/>
    </location>
</feature>
<keyword evidence="4" id="KW-0732">Signal</keyword>
<feature type="domain" description="Laminin N-terminal" evidence="17">
    <location>
        <begin position="328"/>
        <end position="604"/>
    </location>
</feature>
<dbReference type="SMART" id="SM00136">
    <property type="entry name" value="LamNT"/>
    <property type="match status" value="1"/>
</dbReference>
<feature type="domain" description="Laminin IV type A" evidence="16">
    <location>
        <begin position="1926"/>
        <end position="2108"/>
    </location>
</feature>
<evidence type="ECO:0000259" key="16">
    <source>
        <dbReference type="PROSITE" id="PS51115"/>
    </source>
</evidence>
<feature type="disulfide bond" evidence="12">
    <location>
        <begin position="2220"/>
        <end position="2229"/>
    </location>
</feature>
<dbReference type="InterPro" id="IPR050440">
    <property type="entry name" value="Laminin/Netrin_ECM"/>
</dbReference>
<dbReference type="FunFam" id="2.10.25.10:FF:000034">
    <property type="entry name" value="Laminin subunit alpha 3"/>
    <property type="match status" value="1"/>
</dbReference>
<dbReference type="FunFam" id="2.10.25.10:FF:000135">
    <property type="entry name" value="Laminin subunit beta 4"/>
    <property type="match status" value="1"/>
</dbReference>
<gene>
    <name evidence="18" type="ORF">CBOVIS_LOCUS8841</name>
</gene>
<dbReference type="SUPFAM" id="SSF49899">
    <property type="entry name" value="Concanavalin A-like lectins/glucanases"/>
    <property type="match status" value="5"/>
</dbReference>
<evidence type="ECO:0000256" key="5">
    <source>
        <dbReference type="ARBA" id="ARBA00022737"/>
    </source>
</evidence>
<evidence type="ECO:0000256" key="7">
    <source>
        <dbReference type="ARBA" id="ARBA00023054"/>
    </source>
</evidence>
<evidence type="ECO:0000256" key="13">
    <source>
        <dbReference type="SAM" id="Coils"/>
    </source>
</evidence>
<dbReference type="InterPro" id="IPR000034">
    <property type="entry name" value="Laminin_IV"/>
</dbReference>
<evidence type="ECO:0000256" key="3">
    <source>
        <dbReference type="ARBA" id="ARBA00022530"/>
    </source>
</evidence>
<feature type="disulfide bond" evidence="12">
    <location>
        <begin position="828"/>
        <end position="845"/>
    </location>
</feature>
<feature type="disulfide bond" evidence="12">
    <location>
        <begin position="873"/>
        <end position="885"/>
    </location>
</feature>
<dbReference type="FunFam" id="2.10.25.10:FF:000051">
    <property type="entry name" value="Laminin subunit alpha 4"/>
    <property type="match status" value="1"/>
</dbReference>
<feature type="domain" description="Laminin G" evidence="14">
    <location>
        <begin position="3646"/>
        <end position="3818"/>
    </location>
</feature>
<feature type="domain" description="Laminin EGF-like" evidence="15">
    <location>
        <begin position="2193"/>
        <end position="2249"/>
    </location>
</feature>
<dbReference type="FunFam" id="2.10.25.10:FF:000106">
    <property type="entry name" value="Heparan sulfate proteoglycan 2"/>
    <property type="match status" value="1"/>
</dbReference>
<dbReference type="InterPro" id="IPR008211">
    <property type="entry name" value="Laminin_N"/>
</dbReference>
<dbReference type="PROSITE" id="PS51117">
    <property type="entry name" value="LAMININ_NTER"/>
    <property type="match status" value="1"/>
</dbReference>
<feature type="domain" description="Laminin EGF-like" evidence="15">
    <location>
        <begin position="826"/>
        <end position="872"/>
    </location>
</feature>
<feature type="domain" description="Laminin EGF-like" evidence="15">
    <location>
        <begin position="1816"/>
        <end position="1863"/>
    </location>
</feature>
<dbReference type="FunFam" id="2.10.25.10:FF:000561">
    <property type="entry name" value="Wing blister, isoform B"/>
    <property type="match status" value="1"/>
</dbReference>
<dbReference type="InterPro" id="IPR002049">
    <property type="entry name" value="LE_dom"/>
</dbReference>
<evidence type="ECO:0008006" key="20">
    <source>
        <dbReference type="Google" id="ProtNLM"/>
    </source>
</evidence>
<dbReference type="InterPro" id="IPR056863">
    <property type="entry name" value="LMN_ATRN_NET-like_EGF"/>
</dbReference>
<feature type="domain" description="Laminin EGF-like" evidence="15">
    <location>
        <begin position="734"/>
        <end position="778"/>
    </location>
</feature>
<organism evidence="18 19">
    <name type="scientific">Caenorhabditis bovis</name>
    <dbReference type="NCBI Taxonomy" id="2654633"/>
    <lineage>
        <taxon>Eukaryota</taxon>
        <taxon>Metazoa</taxon>
        <taxon>Ecdysozoa</taxon>
        <taxon>Nematoda</taxon>
        <taxon>Chromadorea</taxon>
        <taxon>Rhabditida</taxon>
        <taxon>Rhabditina</taxon>
        <taxon>Rhabditomorpha</taxon>
        <taxon>Rhabditoidea</taxon>
        <taxon>Rhabditidae</taxon>
        <taxon>Peloderinae</taxon>
        <taxon>Caenorhabditis</taxon>
    </lineage>
</organism>
<dbReference type="GO" id="GO:0009888">
    <property type="term" value="P:tissue development"/>
    <property type="evidence" value="ECO:0007669"/>
    <property type="project" value="TreeGrafter"/>
</dbReference>
<keyword evidence="5" id="KW-0677">Repeat</keyword>
<feature type="domain" description="Laminin EGF-like" evidence="15">
    <location>
        <begin position="1065"/>
        <end position="1117"/>
    </location>
</feature>
<dbReference type="PROSITE" id="PS01248">
    <property type="entry name" value="EGF_LAM_1"/>
    <property type="match status" value="6"/>
</dbReference>
<evidence type="ECO:0000256" key="4">
    <source>
        <dbReference type="ARBA" id="ARBA00022729"/>
    </source>
</evidence>
<accession>A0A8S1F3Y6</accession>
<dbReference type="FunFam" id="2.10.25.10:FF:000082">
    <property type="entry name" value="Laminin subunit alpha 1"/>
    <property type="match status" value="1"/>
</dbReference>
<dbReference type="GO" id="GO:0009887">
    <property type="term" value="P:animal organ morphogenesis"/>
    <property type="evidence" value="ECO:0007669"/>
    <property type="project" value="TreeGrafter"/>
</dbReference>
<dbReference type="EMBL" id="CADEPM010000005">
    <property type="protein sequence ID" value="CAB3406827.1"/>
    <property type="molecule type" value="Genomic_DNA"/>
</dbReference>
<proteinExistence type="predicted"/>
<feature type="disulfide bond" evidence="12">
    <location>
        <begin position="2418"/>
        <end position="2427"/>
    </location>
</feature>
<feature type="domain" description="Laminin EGF-like" evidence="15">
    <location>
        <begin position="919"/>
        <end position="964"/>
    </location>
</feature>
<feature type="domain" description="Laminin EGF-like" evidence="15">
    <location>
        <begin position="2143"/>
        <end position="2192"/>
    </location>
</feature>
<evidence type="ECO:0000256" key="6">
    <source>
        <dbReference type="ARBA" id="ARBA00022869"/>
    </source>
</evidence>
<feature type="domain" description="Laminin EGF-like" evidence="15">
    <location>
        <begin position="1864"/>
        <end position="1914"/>
    </location>
</feature>
<comment type="subcellular location">
    <subcellularLocation>
        <location evidence="1">Secreted</location>
        <location evidence="1">Extracellular space</location>
        <location evidence="1">Extracellular matrix</location>
        <location evidence="1">Basement membrane</location>
    </subcellularLocation>
</comment>
<protein>
    <recommendedName>
        <fullName evidence="20">Laminin-like protein epi-1</fullName>
    </recommendedName>
</protein>
<feature type="domain" description="Laminin EGF-like" evidence="15">
    <location>
        <begin position="2303"/>
        <end position="2349"/>
    </location>
</feature>
<feature type="domain" description="Laminin G" evidence="14">
    <location>
        <begin position="3209"/>
        <end position="3378"/>
    </location>
</feature>
<dbReference type="GO" id="GO:0007411">
    <property type="term" value="P:axon guidance"/>
    <property type="evidence" value="ECO:0007669"/>
    <property type="project" value="TreeGrafter"/>
</dbReference>
<dbReference type="SUPFAM" id="SSF57196">
    <property type="entry name" value="EGF/Laminin"/>
    <property type="match status" value="19"/>
</dbReference>
<name>A0A8S1F3Y6_9PELO</name>
<dbReference type="FunFam" id="2.60.120.200:FF:000222">
    <property type="entry name" value="Laminin-like protein epi-1"/>
    <property type="match status" value="1"/>
</dbReference>
<dbReference type="GO" id="GO:0006950">
    <property type="term" value="P:response to stress"/>
    <property type="evidence" value="ECO:0007669"/>
    <property type="project" value="UniProtKB-ARBA"/>
</dbReference>
<evidence type="ECO:0000256" key="8">
    <source>
        <dbReference type="ARBA" id="ARBA00023157"/>
    </source>
</evidence>
<dbReference type="PROSITE" id="PS00022">
    <property type="entry name" value="EGF_1"/>
    <property type="match status" value="2"/>
</dbReference>
<feature type="disulfide bond" evidence="12">
    <location>
        <begin position="985"/>
        <end position="994"/>
    </location>
</feature>
<dbReference type="InterPro" id="IPR001791">
    <property type="entry name" value="Laminin_G"/>
</dbReference>
<feature type="disulfide bond" evidence="12">
    <location>
        <begin position="800"/>
        <end position="809"/>
    </location>
</feature>
<dbReference type="SMART" id="SM00282">
    <property type="entry name" value="LamG"/>
    <property type="match status" value="5"/>
</dbReference>
<evidence type="ECO:0000256" key="10">
    <source>
        <dbReference type="ARBA" id="ARBA00023292"/>
    </source>
</evidence>
<feature type="disulfide bond" evidence="12">
    <location>
        <begin position="1839"/>
        <end position="1848"/>
    </location>
</feature>
<dbReference type="FunFam" id="2.10.25.10:FF:000011">
    <property type="entry name" value="Cadherin EGF LAG seven-pass G-type receptor"/>
    <property type="match status" value="1"/>
</dbReference>
<dbReference type="FunFam" id="2.10.25.10:FF:000407">
    <property type="entry name" value="Laminin subunit alpha-3"/>
    <property type="match status" value="1"/>
</dbReference>
<feature type="disulfide bond" evidence="12">
    <location>
        <begin position="875"/>
        <end position="892"/>
    </location>
</feature>
<feature type="domain" description="Laminin EGF-like" evidence="15">
    <location>
        <begin position="2250"/>
        <end position="2302"/>
    </location>
</feature>
<sequence>MVEAKKIDFLKLPPPIILQIFRECEVENLENISLTCKIVKQFVDVNRRLLPAKKIYHIDLDRRRIRAWRSLSWCDRIPFLSLEYISKFFCNVHAKVLTVNTLDEELTAFLIDQAANHNFRFEQLRLFHELHSSHESISQLLQYADCDAVNFEAVPSQLKKEHLQLAGYKNLHSLCFEMDNTIGDDLFDGVLENTHITKFIFHGCNQITPEFIRKLFQLWSRGLRKIDCLRITTDQSISFSSIVEGLPIEQINHCTWLLINEEKEKGMITMRRNNYHFFIALEVNSPVENILYKIPINESFGEMPPANGSPWAILLIILLTTTTIPSAYSQVLTPSQITISHRKPITATATCGEINGQPVNEVYCSLTGSTQYTPLTSYSYQEEDVYGAGMLQEMRNPREAFVQGGHGCGHCMAGTINAHPASNMVDGNNSWWMSPPLSRGLHFNQINITIDLEQEFHVAYVWIQMANSPRPGSWVLERSTDHGKTYKPWFNFAENPAECARRFGMESLSPISDDDSVVCRTDMASLQPLENAEMVIRILEHRPSKLQFATSEALQNFTRATNIRLRLLGTRTLQGHLMDMNEWRDPTVTRRYFYAIKEIMIGGRCVCNGHAVTCDILDPKRPRSLLCRCEHNTCGDMCERCCPGFEQKKWQPTTAHNNFTCEPCNCFGRSNECVYEEELDINKQSLDIHGNYEGGGRCLNCRFNTEGINCNQCSYGYYRPEGVSWEELQPCQACDCDPAKHTGACAEGTGKCECQPRFTGENCDQCASGYYDPPECKPCECFVNGTVGDVCLPVDGQCPCKPGFGGTFCETCEAGFTNVTAGCVSCVCDENGSENSNCSATTGQCECKTAYAGLSCDKCQVGYYGDNKNCTFCNCDPMGTEGGICDQTTGQCLCKEGFAGEKCDRCDIAFYGYPNCKPCGCDGAGTTSPECDETSGQCPCTGNFTGRTCDKCAAGFYNYPECQACECLLAGAKGQTCDGNGQCYCKGNFDGERCDRCKPNFYNFPTCEECNCNPSGVTRDFQGCDKVSPGELCSCRKHVTGRICDQCKPSYWDLQYHHEDGCQSCNCNINGTLSGLNTCDQKTGQCLCKKNTAGQRCDLCADGFYRLNSFNQLGCEPCHCDIGGALRAECDINSGQCKCRPRITGLRCNRPIENHYYPTLWHNQYEAEDAHTEDMRPVRFAVDAQQFANFSWRGYAVFSPIQEKILIDIDIHKASVYRLLFRYVNPTKVPITAVVAIAPRFTHTNDVEQSSKVTFPIGPEPSFVEVTVDGKPFVLNPGKWTLSISTKQRLFLDYIVVLPAEYYEGQVLRQRDPPPCEAHSTKNSTCVDLLYPPIPSGAGRVDVDIDNVPFVYVNDDGSTTTLELVPVEILPSEITGPAAFVRADNKSRIVEAKIAVPDDGDYVMVVEYHNRDETDGRVAVDLSQDGVKVMDGSVVIHHCPYATFCRELATTNGVIPHIPLKKGEAVIQLETEPNHEFGLAAVNLFKTSDYSDKYLQQVPVCIRKDGRCVPQSYPPAADSVTTEAESGANMDKSIMGDKLSFPIARSKEVRVVPLDDAQSTVEITGVVPSRGHYMFLVHYFNQDNTPVDVDVLLQNEHYFQGDTCSTHACSSVPFAYCPSVSGCRALIRDKERPDIIQFFMEDKYSATLYFNNTQKGPIYIDSITAVPYNSFSQKLMEPLALDLSSEFIKECSSEYFRNHPDEASEFCKSKIFALTTDFNSAALSCDCVAQGSESFQCAEYGGQCKCKPNVIGRRCERCQPGYYNYPECIKCQCNAGQQCDERTGQCYCPPHVEGQTCDKCVNNAFGYDPLIGCQKCGCHPQGSEGGNLVCDAESGQCLCRENMGGRQCDRCLAGFYGFPQCYKCSCNRDGTTDEICDATNAQCKCKENVYGGQCEACKAGTFDLSSENPLGCINCYCFGVTASCRSSMFPVSIMSVDMAAFLTTDDSGMVDNKDDTVVYTSEETSPPSVYFRVPINEGADYTTSYGLMLTFKLSTSPRADKKRKMSAEADVKLTGANITINYWAPEQPANPEEQFSVRCKLVPENFLNAEGKPVTREEMMKVLHSLQKVLLKASYFEYPKTATLYEFGLEISDPNGAQSVIKASSVEQCQCPAPYTGPSCQLCASGYYRVQSSNSYLGACVPCECNGHSGTCDPDTGICTDCEHNTHGDHCEFCDEGHYGNATNGSPYDCVACPCPFAPENNFAKSCEVTEEGQLLQCNCKPGYTGDRCDRCDAGFFGQPQLPGGSCEPCQCNGNNNLTDSRACHPVSGDCYLCESNTDGRHCEWCAAWYYGDAISARNCTTCACDQCGSSFCDNRNGGCECKPNVEGDKCDRCKPDHWGFSKCRGCDPCYCGKAAFNTQCNMETGQCTCRPGAAGMRCEQCEHGYWNYGEHGCDKCDCESDLSMGTVCDVRTGQCHCQEGATGNRCDQCLPTYLRIPTLGCRRCDECVHHLIGDVDNLELEIDVLGTAINNISAATIVGARLARNRKDYNETHEIVKLISNEDSSYGNLFGDAHEIAVNTTQITLRANRTNNLLKNSLRRTNVVSDNGTVLYRDVLRDAQRARDSVRALADLALAIGSSSKAVHADPRLIKEAEDTLMTLEATSADPYPEKAENVPKKLETIQKKIEAENRRLEAQRELLDGQQKRADELAAYLNSAQQLLKEAKSKGDKVKRLVNSLQVSRVETLVAAINADMEKLDMIKSEFQKINVAIGNVSVSFRDEIEAIQHAISNINETRVELAEAKEIAGRVKREDNEERQRMLDEKNAELEKQAKAISDAFEATRRQAADAMEAATSYSDLASMLRNAKVKAENAMSIWATEEEPVKNVEGDVANALNISTISHQKVKDIRDGPTSSLSKELTEAKRAVDKLSDFVDGLRKRKDRLPKLATLFNETVVKGVEEKIARINAIKAEVDAAMADINDRVSELGEKTAEVSERYNSAREAVIMGKATVKQLKDIVPQLIAKAKELKKSTRLGVAESYEERVAQIREMIAVARDKANRIKLGAHFERGSSLNLNIAQRVSRSAAHTDLSFYFRTEQEHGIPLFFGNEESAIGSRAVPTDDFIAVEIEYGKPKVTVDLGDAPVVVRLDTIVSDNQWRKIHIERIGKTLNCTLSKANSEETAESKSAVAAGNKSVLNMHQQISKMFVGGVPATSRISRHVHNREFVGDIEQLKLHGEPLGLWNSRANGTIRVDGAIKKPKFSNNRDEVSISLDGHGYVTYKPSHWNPRKITKISLSFLTFSPDGLLFYIGKERDFMALELTSGAVKLSVDLGSEVAQWNSESAEFNDGKWHTVTIVREEKHVKMQIDESESIEGDVAGKDTEMSVTDELFIGGVPNGVNVRTTVVPLRGCIKRVRLGSDEVDLESSEVSKGVRSGCPINTVRTVSFLSERTTASFNNVTKGAEDVSVTFKFKTRSIAGPMTFFTIVDDEDAVLSMSVDVGGIITVNSGDDSAELELAASGDERWHYVSIRKTKHMIRIDADDSFSNEIARKHADDSNADSPISVHFGRHPRDSSVNAFAGCVGDVTVNGILLDFAKAERNEIALNGCSLRDDEVVIAMAISTATPKVTTTMATMTSTTTTMEPMTTSSNEIEEIVTESPTEPPQVVDTIQPGGAIEPVPIRFATPDGSCALSQTPFGEIADADGYNFGTQANSRIEYAVLPEAVDKRGEFTFKIRPTGLSGIVFIATNKRTDHIAVMLDNGRVVFTFDSGSGQVLIRSDASILDGRWHTIKASRRGNSAHLIVDDSSFENEPAAGAHEDLIEMLPPFYVGGVPTELAGHVRTLLPGVRAQFSGCIKDFRLNGKTLEGGKEFGVEQCSKFTENGMYFGKDGGYAIMDNEYHVGDTFGMEMEIRPRTKDGILISVGVLDFLTVQFLNGTLKFTVDSGRGPEAVLFPTSATNDLCDGQWHHLKITKKKKLLTLTVNGKANLEIMKSYQIDDEISTKDPLYLGGVPDGVTNKGLETRKSFVGCVRLLSFGFKNNRKIRRRKHVDVKNFDIFGDVRRNECPAI</sequence>
<dbReference type="Gene3D" id="2.10.25.10">
    <property type="entry name" value="Laminin"/>
    <property type="match status" value="20"/>
</dbReference>
<feature type="disulfide bond" evidence="12">
    <location>
        <begin position="919"/>
        <end position="931"/>
    </location>
</feature>
<evidence type="ECO:0000259" key="17">
    <source>
        <dbReference type="PROSITE" id="PS51117"/>
    </source>
</evidence>
<dbReference type="FunFam" id="2.10.25.10:FF:000209">
    <property type="entry name" value="Laminin subunit alpha 5"/>
    <property type="match status" value="1"/>
</dbReference>
<feature type="disulfide bond" evidence="12">
    <location>
        <begin position="2399"/>
        <end position="2416"/>
    </location>
</feature>
<feature type="disulfide bond" evidence="12">
    <location>
        <begin position="894"/>
        <end position="903"/>
    </location>
</feature>
<dbReference type="PRINTS" id="PR00011">
    <property type="entry name" value="EGFLAMININ"/>
</dbReference>
<dbReference type="PROSITE" id="PS50027">
    <property type="entry name" value="EGF_LAM_2"/>
    <property type="match status" value="18"/>
</dbReference>
<feature type="domain" description="Laminin G" evidence="14">
    <location>
        <begin position="3824"/>
        <end position="4007"/>
    </location>
</feature>
<feature type="domain" description="Laminin EGF-like" evidence="15">
    <location>
        <begin position="2397"/>
        <end position="2444"/>
    </location>
</feature>
<dbReference type="FunFam" id="2.10.25.10:FF:000083">
    <property type="entry name" value="Laminin subunit alpha"/>
    <property type="match status" value="1"/>
</dbReference>
<dbReference type="FunFam" id="2.10.25.10:FF:000069">
    <property type="entry name" value="Laminin subunit alpha 1"/>
    <property type="match status" value="1"/>
</dbReference>
<dbReference type="FunFam" id="2.10.25.10:FF:000388">
    <property type="entry name" value="Laminin subunit alpha"/>
    <property type="match status" value="1"/>
</dbReference>
<dbReference type="InterPro" id="IPR013320">
    <property type="entry name" value="ConA-like_dom_sf"/>
</dbReference>
<dbReference type="Proteomes" id="UP000494206">
    <property type="component" value="Unassembled WGS sequence"/>
</dbReference>
<feature type="disulfide bond" evidence="12">
    <location>
        <begin position="2274"/>
        <end position="2283"/>
    </location>
</feature>
<dbReference type="FunFam" id="2.10.25.10:FF:000090">
    <property type="entry name" value="laminin subunit alpha"/>
    <property type="match status" value="1"/>
</dbReference>
<dbReference type="Pfam" id="PF24973">
    <property type="entry name" value="EGF_LMN_ATRN"/>
    <property type="match status" value="2"/>
</dbReference>
<feature type="disulfide bond" evidence="12">
    <location>
        <begin position="847"/>
        <end position="856"/>
    </location>
</feature>
<feature type="disulfide bond" evidence="12">
    <location>
        <begin position="1727"/>
        <end position="1744"/>
    </location>
</feature>
<feature type="disulfide bond" evidence="12">
    <location>
        <begin position="2370"/>
        <end position="2379"/>
    </location>
</feature>
<feature type="domain" description="Laminin EGF-like" evidence="15">
    <location>
        <begin position="873"/>
        <end position="918"/>
    </location>
</feature>
<keyword evidence="10 12" id="KW-0424">Laminin EGF-like domain</keyword>
<keyword evidence="2" id="KW-0964">Secreted</keyword>
<feature type="disulfide bond" evidence="12">
    <location>
        <begin position="1035"/>
        <end position="1044"/>
    </location>
</feature>
<comment type="caution">
    <text evidence="12">Lacks conserved residue(s) required for the propagation of feature annotation.</text>
</comment>
<dbReference type="CDD" id="cd00055">
    <property type="entry name" value="EGF_Lam"/>
    <property type="match status" value="20"/>
</dbReference>
<feature type="disulfide bond" evidence="12">
    <location>
        <begin position="2322"/>
        <end position="2331"/>
    </location>
</feature>
<feature type="domain" description="Laminin EGF-like" evidence="15">
    <location>
        <begin position="1010"/>
        <end position="1064"/>
    </location>
</feature>
<dbReference type="PANTHER" id="PTHR10574:SF406">
    <property type="entry name" value="LAMININ SUBUNIT ALPHA 5"/>
    <property type="match status" value="1"/>
</dbReference>
<dbReference type="Pfam" id="PF00053">
    <property type="entry name" value="EGF_laminin"/>
    <property type="match status" value="18"/>
</dbReference>
<feature type="disulfide bond" evidence="12">
    <location>
        <begin position="2286"/>
        <end position="2300"/>
    </location>
</feature>
<feature type="disulfide bond" evidence="12">
    <location>
        <begin position="1788"/>
        <end position="1797"/>
    </location>
</feature>
<feature type="domain" description="Laminin EGF-like" evidence="15">
    <location>
        <begin position="2350"/>
        <end position="2396"/>
    </location>
</feature>
<dbReference type="FunFam" id="2.60.120.200:FF:000160">
    <property type="entry name" value="Laminin subunit alpha-3"/>
    <property type="match status" value="1"/>
</dbReference>
<evidence type="ECO:0000313" key="18">
    <source>
        <dbReference type="EMBL" id="CAB3406827.1"/>
    </source>
</evidence>
<feature type="disulfide bond" evidence="12">
    <location>
        <begin position="1864"/>
        <end position="1876"/>
    </location>
</feature>
<keyword evidence="3" id="KW-0272">Extracellular matrix</keyword>
<dbReference type="GO" id="GO:0071711">
    <property type="term" value="P:basement membrane organization"/>
    <property type="evidence" value="ECO:0007669"/>
    <property type="project" value="UniProtKB-ARBA"/>
</dbReference>
<dbReference type="Pfam" id="PF02210">
    <property type="entry name" value="Laminin_G_2"/>
    <property type="match status" value="4"/>
</dbReference>
<feature type="domain" description="Laminin EGF-like" evidence="15">
    <location>
        <begin position="1725"/>
        <end position="1770"/>
    </location>
</feature>
<dbReference type="SMART" id="SM00281">
    <property type="entry name" value="LamB"/>
    <property type="match status" value="1"/>
</dbReference>
<comment type="caution">
    <text evidence="18">The sequence shown here is derived from an EMBL/GenBank/DDBJ whole genome shotgun (WGS) entry which is preliminary data.</text>
</comment>
<reference evidence="18 19" key="1">
    <citation type="submission" date="2020-04" db="EMBL/GenBank/DDBJ databases">
        <authorList>
            <person name="Laetsch R D."/>
            <person name="Stevens L."/>
            <person name="Kumar S."/>
            <person name="Blaxter L. M."/>
        </authorList>
    </citation>
    <scope>NUCLEOTIDE SEQUENCE [LARGE SCALE GENOMIC DNA]</scope>
</reference>
<dbReference type="Pfam" id="PF00055">
    <property type="entry name" value="Laminin_N"/>
    <property type="match status" value="1"/>
</dbReference>
<evidence type="ECO:0000256" key="12">
    <source>
        <dbReference type="PROSITE-ProRule" id="PRU00460"/>
    </source>
</evidence>
<evidence type="ECO:0000313" key="19">
    <source>
        <dbReference type="Proteomes" id="UP000494206"/>
    </source>
</evidence>
<evidence type="ECO:0000256" key="2">
    <source>
        <dbReference type="ARBA" id="ARBA00022525"/>
    </source>
</evidence>
<feature type="domain" description="Laminin G" evidence="14">
    <location>
        <begin position="3384"/>
        <end position="3549"/>
    </location>
</feature>
<feature type="disulfide bond" evidence="12">
    <location>
        <begin position="940"/>
        <end position="949"/>
    </location>
</feature>
<dbReference type="SMART" id="SM00181">
    <property type="entry name" value="EGF"/>
    <property type="match status" value="13"/>
</dbReference>
<feature type="disulfide bond" evidence="12">
    <location>
        <begin position="965"/>
        <end position="977"/>
    </location>
</feature>
<feature type="disulfide bond" evidence="12">
    <location>
        <begin position="921"/>
        <end position="938"/>
    </location>
</feature>
<dbReference type="PROSITE" id="PS50025">
    <property type="entry name" value="LAM_G_DOMAIN"/>
    <property type="match status" value="5"/>
</dbReference>
<feature type="disulfide bond" evidence="12">
    <location>
        <begin position="1725"/>
        <end position="1737"/>
    </location>
</feature>